<proteinExistence type="predicted"/>
<feature type="region of interest" description="Disordered" evidence="1">
    <location>
        <begin position="748"/>
        <end position="781"/>
    </location>
</feature>
<feature type="compositionally biased region" description="Polar residues" evidence="1">
    <location>
        <begin position="632"/>
        <end position="660"/>
    </location>
</feature>
<feature type="region of interest" description="Disordered" evidence="1">
    <location>
        <begin position="368"/>
        <end position="398"/>
    </location>
</feature>
<feature type="compositionally biased region" description="Acidic residues" evidence="1">
    <location>
        <begin position="257"/>
        <end position="268"/>
    </location>
</feature>
<feature type="compositionally biased region" description="Polar residues" evidence="1">
    <location>
        <begin position="828"/>
        <end position="858"/>
    </location>
</feature>
<feature type="compositionally biased region" description="Polar residues" evidence="1">
    <location>
        <begin position="1253"/>
        <end position="1265"/>
    </location>
</feature>
<feature type="region of interest" description="Disordered" evidence="1">
    <location>
        <begin position="1452"/>
        <end position="1476"/>
    </location>
</feature>
<accession>A0A8J2I2N1</accession>
<feature type="compositionally biased region" description="Basic and acidic residues" evidence="1">
    <location>
        <begin position="688"/>
        <end position="700"/>
    </location>
</feature>
<dbReference type="InterPro" id="IPR011564">
    <property type="entry name" value="Telomer_end-bd_POT1/Cdc13"/>
</dbReference>
<dbReference type="GeneID" id="67017631"/>
<dbReference type="EMBL" id="CAJRGZ010000019">
    <property type="protein sequence ID" value="CAG5160407.1"/>
    <property type="molecule type" value="Genomic_DNA"/>
</dbReference>
<feature type="compositionally biased region" description="Polar residues" evidence="1">
    <location>
        <begin position="923"/>
        <end position="963"/>
    </location>
</feature>
<feature type="compositionally biased region" description="Polar residues" evidence="1">
    <location>
        <begin position="1198"/>
        <end position="1221"/>
    </location>
</feature>
<evidence type="ECO:0000313" key="4">
    <source>
        <dbReference type="Proteomes" id="UP000676310"/>
    </source>
</evidence>
<comment type="caution">
    <text evidence="3">The sequence shown here is derived from an EMBL/GenBank/DDBJ whole genome shotgun (WGS) entry which is preliminary data.</text>
</comment>
<feature type="compositionally biased region" description="Polar residues" evidence="1">
    <location>
        <begin position="1100"/>
        <end position="1112"/>
    </location>
</feature>
<feature type="compositionally biased region" description="Polar residues" evidence="1">
    <location>
        <begin position="458"/>
        <end position="471"/>
    </location>
</feature>
<organism evidence="3 4">
    <name type="scientific">Alternaria atra</name>
    <dbReference type="NCBI Taxonomy" id="119953"/>
    <lineage>
        <taxon>Eukaryota</taxon>
        <taxon>Fungi</taxon>
        <taxon>Dikarya</taxon>
        <taxon>Ascomycota</taxon>
        <taxon>Pezizomycotina</taxon>
        <taxon>Dothideomycetes</taxon>
        <taxon>Pleosporomycetidae</taxon>
        <taxon>Pleosporales</taxon>
        <taxon>Pleosporineae</taxon>
        <taxon>Pleosporaceae</taxon>
        <taxon>Alternaria</taxon>
        <taxon>Alternaria sect. Ulocladioides</taxon>
    </lineage>
</organism>
<reference evidence="3" key="1">
    <citation type="submission" date="2021-05" db="EMBL/GenBank/DDBJ databases">
        <authorList>
            <person name="Stam R."/>
        </authorList>
    </citation>
    <scope>NUCLEOTIDE SEQUENCE</scope>
    <source>
        <strain evidence="3">CS162</strain>
    </source>
</reference>
<feature type="region of interest" description="Disordered" evidence="1">
    <location>
        <begin position="531"/>
        <end position="728"/>
    </location>
</feature>
<dbReference type="RefSeq" id="XP_043169366.1">
    <property type="nucleotide sequence ID" value="XM_043313431.1"/>
</dbReference>
<feature type="compositionally biased region" description="Low complexity" evidence="1">
    <location>
        <begin position="701"/>
        <end position="712"/>
    </location>
</feature>
<feature type="region of interest" description="Disordered" evidence="1">
    <location>
        <begin position="798"/>
        <end position="1002"/>
    </location>
</feature>
<dbReference type="GO" id="GO:0000781">
    <property type="term" value="C:chromosome, telomeric region"/>
    <property type="evidence" value="ECO:0007669"/>
    <property type="project" value="InterPro"/>
</dbReference>
<dbReference type="CDD" id="cd04497">
    <property type="entry name" value="hPOT1_OB1_like"/>
    <property type="match status" value="1"/>
</dbReference>
<feature type="compositionally biased region" description="Basic and acidic residues" evidence="1">
    <location>
        <begin position="270"/>
        <end position="287"/>
    </location>
</feature>
<feature type="region of interest" description="Disordered" evidence="1">
    <location>
        <begin position="1016"/>
        <end position="1221"/>
    </location>
</feature>
<dbReference type="InterPro" id="IPR012340">
    <property type="entry name" value="NA-bd_OB-fold"/>
</dbReference>
<feature type="compositionally biased region" description="Polar residues" evidence="1">
    <location>
        <begin position="226"/>
        <end position="245"/>
    </location>
</feature>
<dbReference type="Gene3D" id="2.40.50.140">
    <property type="entry name" value="Nucleic acid-binding proteins"/>
    <property type="match status" value="1"/>
</dbReference>
<feature type="compositionally biased region" description="Polar residues" evidence="1">
    <location>
        <begin position="748"/>
        <end position="757"/>
    </location>
</feature>
<evidence type="ECO:0000256" key="1">
    <source>
        <dbReference type="SAM" id="MobiDB-lite"/>
    </source>
</evidence>
<dbReference type="GO" id="GO:0003677">
    <property type="term" value="F:DNA binding"/>
    <property type="evidence" value="ECO:0007669"/>
    <property type="project" value="InterPro"/>
</dbReference>
<keyword evidence="4" id="KW-1185">Reference proteome</keyword>
<name>A0A8J2I2N1_9PLEO</name>
<dbReference type="Proteomes" id="UP000676310">
    <property type="component" value="Unassembled WGS sequence"/>
</dbReference>
<feature type="region of interest" description="Disordered" evidence="1">
    <location>
        <begin position="170"/>
        <end position="193"/>
    </location>
</feature>
<feature type="compositionally biased region" description="Polar residues" evidence="1">
    <location>
        <begin position="993"/>
        <end position="1002"/>
    </location>
</feature>
<feature type="compositionally biased region" description="Low complexity" evidence="1">
    <location>
        <begin position="138"/>
        <end position="151"/>
    </location>
</feature>
<feature type="region of interest" description="Disordered" evidence="1">
    <location>
        <begin position="434"/>
        <end position="471"/>
    </location>
</feature>
<sequence>MDQARISELNPELPAIESKQFRATVTLIWPYSSSAQQFALLLAEPDLRLRRKNGQVRARFSGASAKAFATTGVGIGDEVVLSLRGAEFVKEGVISTPGKSIEWELSYARTVVVQVYRNGTESANLELVDATPTPAPGSPARRQSAASPPSALEFSSPAFLKRARLSDGPSFRAPYDPLADETEDGHDKKRRRKSYRDWKAWTYSARTPSPEKEDVTIEDELESVEASPSRTKQLPRTPVSPQQPEMLSVAAGRLDTQEDETTEPDTPTDEGARTVHESFAMSKKDADNYDLYAGPDEHPPSDAQYAFGGDTEIDTELNTEEEGAIHDEANRDSTSTTEADTEEQEGGQLERVDEDVVEFEAFASVHAVARKEPSSTTQEQSSLEVVEVPPETEPGLVTGANRHVKNELAIAMPPPTLSTFPAITAGLLTPIGREPASPKLAPQDASNLPIPSPFPGEQDTNSSSYFGHTTTGERLVGDDAVAEGEQEVPSEASDIGETSFFSSIGSSRALNHESAFTPVRFTFGMDAAGFSRPMELSSPPPEAQPIEEQDSRIEAPSSLTSQEGLDGVAEAEDISKLPQSTPEGKKSDEDVENLATTNSQVAVEKPGEPEVIELSEEDEEDGVSETEMDSMTAEQMMQSFVAEQSEGDSSTADDLQSVSETLKETDHQELPTGALPSTATSAIADLDSPSHDNSEADSSHEQQQLQSSRRSSPTQDQSPTMDVDSHSEFVNLDFATKDAHTLDTTVEQTVTHTQSQELEPDAVPRQMQEPFSPVGHPPESIFEATDDYLQDAFPMEHASFDQEHEQVAGLEQDRQSNIKVESIEEVSILQSNEFNTQPASEHSAQAATESASQHNSTAPEDDQKVGSMDAVPEPPARNTRSKAKTAASPKKKEASISKPNTRSKGSVTSIARSVASPPRTRTRSALSPSQESTQTSPYSLRSQSRQFSPAESFSTGATVTLQKSPRKHASQRSVDSKSDFGSFQTQNHDRIVSSFQPSQELGASQSRYFDVAFVKDSEEESVRSEHSISTVHPPSDTEYRRHSDPVDRAIIEDEDDEDIKPPSATAPELRRPSRKTRGKKSDPPVIVEVDTGSPARPGSSYVTQLLHSSPGMQQRVARSKEALNPSPRNVRRTRRKVYEIDESATPEASQKVDEQTSFGEGEGSQGTVDMDELMRSSPPAYPKTDQRIVKQSKKLITPNATQQTAMESQPSSGTHHGQDTLMTPQLTQTTSAGLRSFQDDNEANTEAIAASHKPQTTAVSSTLIDPSSDDVDSNTPQEPSVGLSTPLAYYTPLKDLLYFLNRSSQFHSAANPDILALVTSPTTPNEKAKKGPKHWFTTLQITDASSWPQTSTVQIFRAHQTALPEAQVGDVILLRAFAVKSLNRHPTLVSADESAWCVWRWGKPIWGTKKGAFGELRAREETKGPAVERGEGEWREVEKLREWYTAKVQKELADKEEGRVKTRSKDKGKEAADVDA</sequence>
<dbReference type="SUPFAM" id="SSF50249">
    <property type="entry name" value="Nucleic acid-binding proteins"/>
    <property type="match status" value="1"/>
</dbReference>
<feature type="compositionally biased region" description="Basic and acidic residues" evidence="1">
    <location>
        <begin position="1016"/>
        <end position="1026"/>
    </location>
</feature>
<feature type="compositionally biased region" description="Basic and acidic residues" evidence="1">
    <location>
        <begin position="798"/>
        <end position="816"/>
    </location>
</feature>
<feature type="compositionally biased region" description="Polar residues" evidence="1">
    <location>
        <begin position="374"/>
        <end position="383"/>
    </location>
</feature>
<feature type="region of interest" description="Disordered" evidence="1">
    <location>
        <begin position="127"/>
        <end position="153"/>
    </location>
</feature>
<evidence type="ECO:0000313" key="3">
    <source>
        <dbReference type="EMBL" id="CAG5160407.1"/>
    </source>
</evidence>
<dbReference type="GO" id="GO:0000723">
    <property type="term" value="P:telomere maintenance"/>
    <property type="evidence" value="ECO:0007669"/>
    <property type="project" value="InterPro"/>
</dbReference>
<feature type="compositionally biased region" description="Basic and acidic residues" evidence="1">
    <location>
        <begin position="1035"/>
        <end position="1051"/>
    </location>
</feature>
<gene>
    <name evidence="3" type="ORF">ALTATR162_LOCUS5811</name>
</gene>
<feature type="compositionally biased region" description="Acidic residues" evidence="1">
    <location>
        <begin position="311"/>
        <end position="322"/>
    </location>
</feature>
<evidence type="ECO:0000259" key="2">
    <source>
        <dbReference type="SMART" id="SM00976"/>
    </source>
</evidence>
<dbReference type="OrthoDB" id="5363079at2759"/>
<dbReference type="SMART" id="SM00976">
    <property type="entry name" value="Telo_bind"/>
    <property type="match status" value="1"/>
</dbReference>
<feature type="region of interest" description="Disordered" evidence="1">
    <location>
        <begin position="206"/>
        <end position="351"/>
    </location>
</feature>
<feature type="domain" description="Telomeric single stranded DNA binding POT1/Cdc13" evidence="2">
    <location>
        <begin position="1290"/>
        <end position="1445"/>
    </location>
</feature>
<feature type="region of interest" description="Disordered" evidence="1">
    <location>
        <begin position="1248"/>
        <end position="1283"/>
    </location>
</feature>
<dbReference type="Pfam" id="PF02765">
    <property type="entry name" value="POT1"/>
    <property type="match status" value="1"/>
</dbReference>
<feature type="compositionally biased region" description="Acidic residues" evidence="1">
    <location>
        <begin position="610"/>
        <end position="628"/>
    </location>
</feature>
<protein>
    <recommendedName>
        <fullName evidence="2">Telomeric single stranded DNA binding POT1/Cdc13 domain-containing protein</fullName>
    </recommendedName>
</protein>
<feature type="compositionally biased region" description="Polar residues" evidence="1">
    <location>
        <begin position="897"/>
        <end position="911"/>
    </location>
</feature>